<gene>
    <name evidence="1" type="ORF">BRADI_5g15462v3</name>
</gene>
<accession>A0A0Q3H5M0</accession>
<organism evidence="1">
    <name type="scientific">Brachypodium distachyon</name>
    <name type="common">Purple false brome</name>
    <name type="synonym">Trachynia distachya</name>
    <dbReference type="NCBI Taxonomy" id="15368"/>
    <lineage>
        <taxon>Eukaryota</taxon>
        <taxon>Viridiplantae</taxon>
        <taxon>Streptophyta</taxon>
        <taxon>Embryophyta</taxon>
        <taxon>Tracheophyta</taxon>
        <taxon>Spermatophyta</taxon>
        <taxon>Magnoliopsida</taxon>
        <taxon>Liliopsida</taxon>
        <taxon>Poales</taxon>
        <taxon>Poaceae</taxon>
        <taxon>BOP clade</taxon>
        <taxon>Pooideae</taxon>
        <taxon>Stipodae</taxon>
        <taxon>Brachypodieae</taxon>
        <taxon>Brachypodium</taxon>
    </lineage>
</organism>
<evidence type="ECO:0000313" key="3">
    <source>
        <dbReference type="Proteomes" id="UP000008810"/>
    </source>
</evidence>
<keyword evidence="3" id="KW-1185">Reference proteome</keyword>
<dbReference type="EnsemblPlants" id="KQJ83531">
    <property type="protein sequence ID" value="KQJ83531"/>
    <property type="gene ID" value="BRADI_5g15462v3"/>
</dbReference>
<evidence type="ECO:0000313" key="1">
    <source>
        <dbReference type="EMBL" id="KQJ83531.1"/>
    </source>
</evidence>
<dbReference type="Proteomes" id="UP000008810">
    <property type="component" value="Chromosome 5"/>
</dbReference>
<name>A0A0Q3H5M0_BRADI</name>
<protein>
    <submittedName>
        <fullName evidence="1 2">Uncharacterized protein</fullName>
    </submittedName>
</protein>
<reference evidence="1 2" key="1">
    <citation type="journal article" date="2010" name="Nature">
        <title>Genome sequencing and analysis of the model grass Brachypodium distachyon.</title>
        <authorList>
            <consortium name="International Brachypodium Initiative"/>
        </authorList>
    </citation>
    <scope>NUCLEOTIDE SEQUENCE [LARGE SCALE GENOMIC DNA]</scope>
    <source>
        <strain evidence="1 2">Bd21</strain>
    </source>
</reference>
<proteinExistence type="predicted"/>
<sequence>MEFVGQLCSNGYEYVCHGRDRAALRGDGSLVAVATPLAAAVLGVQGVRSGSSSTILSSPSSLECSVGIIAKRNGSPRLPAIPRSPPSTIDSAGSAPIISHLVLHPNALLLRHVEPAPPRLPI</sequence>
<dbReference type="AlphaFoldDB" id="A0A0Q3H5M0"/>
<dbReference type="Gramene" id="KQJ83531">
    <property type="protein sequence ID" value="KQJ83531"/>
    <property type="gene ID" value="BRADI_5g15462v3"/>
</dbReference>
<evidence type="ECO:0000313" key="2">
    <source>
        <dbReference type="EnsemblPlants" id="KQJ83531"/>
    </source>
</evidence>
<reference evidence="2" key="3">
    <citation type="submission" date="2018-08" db="UniProtKB">
        <authorList>
            <consortium name="EnsemblPlants"/>
        </authorList>
    </citation>
    <scope>IDENTIFICATION</scope>
    <source>
        <strain evidence="2">cv. Bd21</strain>
    </source>
</reference>
<dbReference type="EMBL" id="CM000884">
    <property type="protein sequence ID" value="KQJ83531.1"/>
    <property type="molecule type" value="Genomic_DNA"/>
</dbReference>
<dbReference type="ExpressionAtlas" id="A0A0Q3H5M0">
    <property type="expression patterns" value="baseline"/>
</dbReference>
<reference evidence="1" key="2">
    <citation type="submission" date="2017-06" db="EMBL/GenBank/DDBJ databases">
        <title>WGS assembly of Brachypodium distachyon.</title>
        <authorList>
            <consortium name="The International Brachypodium Initiative"/>
            <person name="Lucas S."/>
            <person name="Harmon-Smith M."/>
            <person name="Lail K."/>
            <person name="Tice H."/>
            <person name="Grimwood J."/>
            <person name="Bruce D."/>
            <person name="Barry K."/>
            <person name="Shu S."/>
            <person name="Lindquist E."/>
            <person name="Wang M."/>
            <person name="Pitluck S."/>
            <person name="Vogel J.P."/>
            <person name="Garvin D.F."/>
            <person name="Mockler T.C."/>
            <person name="Schmutz J."/>
            <person name="Rokhsar D."/>
            <person name="Bevan M.W."/>
        </authorList>
    </citation>
    <scope>NUCLEOTIDE SEQUENCE</scope>
    <source>
        <strain evidence="1">Bd21</strain>
    </source>
</reference>